<dbReference type="STRING" id="37992.A0A4Z0YNF1"/>
<dbReference type="Proteomes" id="UP000297716">
    <property type="component" value="Unassembled WGS sequence"/>
</dbReference>
<dbReference type="PANTHER" id="PTHR36578">
    <property type="entry name" value="CHROMOSOME 15, WHOLE GENOME SHOTGUN SEQUENCE"/>
    <property type="match status" value="1"/>
</dbReference>
<dbReference type="EMBL" id="SKBN01000048">
    <property type="protein sequence ID" value="TGJ85297.1"/>
    <property type="molecule type" value="Genomic_DNA"/>
</dbReference>
<name>A0A4Z0YNF1_9PEZI</name>
<dbReference type="PANTHER" id="PTHR36578:SF2">
    <property type="entry name" value="PA14 DOMAIN-CONTAINING PROTEIN"/>
    <property type="match status" value="1"/>
</dbReference>
<accession>A0A4Z0YNF1</accession>
<comment type="caution">
    <text evidence="1">The sequence shown here is derived from an EMBL/GenBank/DDBJ whole genome shotgun (WGS) entry which is preliminary data.</text>
</comment>
<dbReference type="AlphaFoldDB" id="A0A4Z0YNF1"/>
<proteinExistence type="predicted"/>
<reference evidence="1 2" key="1">
    <citation type="submission" date="2019-03" db="EMBL/GenBank/DDBJ databases">
        <title>Draft genome sequence of Xylaria hypoxylon DSM 108379, a ubiquitous saprotrophic-parasitic fungi on hardwood.</title>
        <authorList>
            <person name="Buettner E."/>
            <person name="Leonhardt S."/>
            <person name="Gebauer A.M."/>
            <person name="Liers C."/>
            <person name="Hofrichter M."/>
            <person name="Kellner H."/>
        </authorList>
    </citation>
    <scope>NUCLEOTIDE SEQUENCE [LARGE SCALE GENOMIC DNA]</scope>
    <source>
        <strain evidence="1 2">DSM 108379</strain>
    </source>
</reference>
<protein>
    <recommendedName>
        <fullName evidence="3">Apple domain-containing protein</fullName>
    </recommendedName>
</protein>
<sequence length="689" mass="72561">MLSDHPQELPHHHHIRYLVALAALCAAQELPWDIIDTADPPPTVTVPYGADSATIVAYQSETAIAAVVADIVSDPIPQATDSVVSNEKRELAKRACQAQTLGSGPSPDIDTAAAFLSFSAFKDAAESATTPDGYSLNYRNLNSSSNAYGYMGFTLLESYNTESCAAKCTEINGCHSFNLFFERDPAFQPGDSCPDPQSTTLIKCVFWGGPTSVDNAKNTGFRYYGFDIVIAGSNAYDSLTAPLEDGYAKPASLGTAQLNAPSDCGGFDTYMGSKMFTDGPFDPALCAAACTAQSEYNLAHPPATAPAQTCQFFNTYLLLKNGLPEGQVCSMYSLSWASTYSSTSGQWRGDDHYSVAYSFTYANSTSPGSPRIPCPVATASSLIAASTLQPYCSSLLGYTTPVVTSTQVVPVTVPSTTIRTTFTRVTSLTSTVTATLRVTTDGSSPAAITAVPRRRDVAADDVPAALQTFDTDVVSSACSLIATPVTVTSTAQATSTTTVIDGKTTVVTTGVYVSTTRTTVTTTATTYVPPDPTNTMWISPAVSDAGKYIKSCNKAAASGGGICQSNLAPDGREGFRVTADNYLYSTTYGTYFSASIAALYNERTSIGFGSTADKSKAAAVFRATSNGDGTSQVHLVDPSNNKEFNFCYVSSGGQAGTADYTTGFYVLGYSSTNGGRAQWCIPTTMTIRN</sequence>
<gene>
    <name evidence="1" type="ORF">E0Z10_g3471</name>
</gene>
<dbReference type="OrthoDB" id="271448at2759"/>
<evidence type="ECO:0008006" key="3">
    <source>
        <dbReference type="Google" id="ProtNLM"/>
    </source>
</evidence>
<evidence type="ECO:0000313" key="1">
    <source>
        <dbReference type="EMBL" id="TGJ85297.1"/>
    </source>
</evidence>
<evidence type="ECO:0000313" key="2">
    <source>
        <dbReference type="Proteomes" id="UP000297716"/>
    </source>
</evidence>
<organism evidence="1 2">
    <name type="scientific">Xylaria hypoxylon</name>
    <dbReference type="NCBI Taxonomy" id="37992"/>
    <lineage>
        <taxon>Eukaryota</taxon>
        <taxon>Fungi</taxon>
        <taxon>Dikarya</taxon>
        <taxon>Ascomycota</taxon>
        <taxon>Pezizomycotina</taxon>
        <taxon>Sordariomycetes</taxon>
        <taxon>Xylariomycetidae</taxon>
        <taxon>Xylariales</taxon>
        <taxon>Xylariaceae</taxon>
        <taxon>Xylaria</taxon>
    </lineage>
</organism>
<keyword evidence="2" id="KW-1185">Reference proteome</keyword>